<evidence type="ECO:0000256" key="2">
    <source>
        <dbReference type="ARBA" id="ARBA00023163"/>
    </source>
</evidence>
<dbReference type="SUPFAM" id="SSF46689">
    <property type="entry name" value="Homeodomain-like"/>
    <property type="match status" value="2"/>
</dbReference>
<evidence type="ECO:0000313" key="4">
    <source>
        <dbReference type="EMBL" id="KKD00956.1"/>
    </source>
</evidence>
<keyword evidence="1" id="KW-0805">Transcription regulation</keyword>
<sequence length="308" mass="35026">MVSDTMTATQQELINLVNRHTDGPGLTETALPDIKLVHSTENTSCSPTIYSPMLCLLLQGEKRITAGARELLLKEGDLLLVPVMMPVVGEILRASEEQPYIGVSIALDLKELTDLLIVMNEPPEAITKCPYCIRTVTSDEDMLSVFKRFLTLLDHPEDVPVMLPLLKRELMFRLLKSPVGVQLRQFLLRDTQANRISKVVEMIQQRYREPIRVQELADMVHMSQSSLFNAFKAVTSMTPLQFQKQLRLNEARRIMLQDGIDASAASYRVGYESPSHFNREYSRLFGIPPMTDISRLRGHKPMMEDRVQ</sequence>
<dbReference type="EMBL" id="JWYV01000002">
    <property type="protein sequence ID" value="KKD00956.1"/>
    <property type="molecule type" value="Genomic_DNA"/>
</dbReference>
<feature type="domain" description="HTH araC/xylS-type" evidence="3">
    <location>
        <begin position="197"/>
        <end position="295"/>
    </location>
</feature>
<dbReference type="Pfam" id="PF12833">
    <property type="entry name" value="HTH_18"/>
    <property type="match status" value="1"/>
</dbReference>
<organism evidence="4 5">
    <name type="scientific">Photobacterium halotolerans</name>
    <dbReference type="NCBI Taxonomy" id="265726"/>
    <lineage>
        <taxon>Bacteria</taxon>
        <taxon>Pseudomonadati</taxon>
        <taxon>Pseudomonadota</taxon>
        <taxon>Gammaproteobacteria</taxon>
        <taxon>Vibrionales</taxon>
        <taxon>Vibrionaceae</taxon>
        <taxon>Photobacterium</taxon>
    </lineage>
</organism>
<evidence type="ECO:0000313" key="5">
    <source>
        <dbReference type="Proteomes" id="UP000033633"/>
    </source>
</evidence>
<dbReference type="PANTHER" id="PTHR43436">
    <property type="entry name" value="ARAC-FAMILY TRANSCRIPTIONAL REGULATOR"/>
    <property type="match status" value="1"/>
</dbReference>
<protein>
    <recommendedName>
        <fullName evidence="3">HTH araC/xylS-type domain-containing protein</fullName>
    </recommendedName>
</protein>
<comment type="caution">
    <text evidence="4">The sequence shown here is derived from an EMBL/GenBank/DDBJ whole genome shotgun (WGS) entry which is preliminary data.</text>
</comment>
<reference evidence="4 5" key="1">
    <citation type="submission" date="2014-12" db="EMBL/GenBank/DDBJ databases">
        <title>Mercury Reductase activity and rhizosphere competence traits in the genome of root associated Photobacterium halotolerans MELD1.</title>
        <authorList>
            <person name="Mathew D.C."/>
            <person name="Huang C.-C."/>
        </authorList>
    </citation>
    <scope>NUCLEOTIDE SEQUENCE [LARGE SCALE GENOMIC DNA]</scope>
    <source>
        <strain evidence="4 5">MELD1</strain>
    </source>
</reference>
<evidence type="ECO:0000256" key="1">
    <source>
        <dbReference type="ARBA" id="ARBA00023015"/>
    </source>
</evidence>
<evidence type="ECO:0000259" key="3">
    <source>
        <dbReference type="PROSITE" id="PS01124"/>
    </source>
</evidence>
<dbReference type="GO" id="GO:0003700">
    <property type="term" value="F:DNA-binding transcription factor activity"/>
    <property type="evidence" value="ECO:0007669"/>
    <property type="project" value="InterPro"/>
</dbReference>
<dbReference type="InterPro" id="IPR009057">
    <property type="entry name" value="Homeodomain-like_sf"/>
</dbReference>
<dbReference type="Gene3D" id="1.10.10.60">
    <property type="entry name" value="Homeodomain-like"/>
    <property type="match status" value="1"/>
</dbReference>
<proteinExistence type="predicted"/>
<dbReference type="AlphaFoldDB" id="A0A0F5VFJ0"/>
<dbReference type="Pfam" id="PF06719">
    <property type="entry name" value="AraC_N"/>
    <property type="match status" value="1"/>
</dbReference>
<dbReference type="InterPro" id="IPR018060">
    <property type="entry name" value="HTH_AraC"/>
</dbReference>
<dbReference type="PANTHER" id="PTHR43436:SF1">
    <property type="entry name" value="TRANSCRIPTIONAL REGULATORY PROTEIN"/>
    <property type="match status" value="1"/>
</dbReference>
<dbReference type="PROSITE" id="PS01124">
    <property type="entry name" value="HTH_ARAC_FAMILY_2"/>
    <property type="match status" value="1"/>
</dbReference>
<keyword evidence="2" id="KW-0804">Transcription</keyword>
<dbReference type="PATRIC" id="fig|265726.11.peg.2159"/>
<dbReference type="InterPro" id="IPR009594">
    <property type="entry name" value="Tscrpt_reg_HTH_AraC_N"/>
</dbReference>
<accession>A0A0F5VFJ0</accession>
<gene>
    <name evidence="4" type="ORF">KY46_03995</name>
</gene>
<dbReference type="SMART" id="SM00342">
    <property type="entry name" value="HTH_ARAC"/>
    <property type="match status" value="1"/>
</dbReference>
<name>A0A0F5VFJ0_9GAMM</name>
<keyword evidence="5" id="KW-1185">Reference proteome</keyword>
<dbReference type="GO" id="GO:0043565">
    <property type="term" value="F:sequence-specific DNA binding"/>
    <property type="evidence" value="ECO:0007669"/>
    <property type="project" value="InterPro"/>
</dbReference>
<dbReference type="STRING" id="265726.KY46_03995"/>
<dbReference type="Proteomes" id="UP000033633">
    <property type="component" value="Unassembled WGS sequence"/>
</dbReference>